<dbReference type="Proteomes" id="UP001621714">
    <property type="component" value="Unassembled WGS sequence"/>
</dbReference>
<dbReference type="EMBL" id="JBANFI010000002">
    <property type="protein sequence ID" value="MFK7160072.1"/>
    <property type="molecule type" value="Genomic_DNA"/>
</dbReference>
<feature type="chain" id="PRO_5046363390" evidence="1">
    <location>
        <begin position="24"/>
        <end position="115"/>
    </location>
</feature>
<evidence type="ECO:0000313" key="4">
    <source>
        <dbReference type="Proteomes" id="UP001621714"/>
    </source>
</evidence>
<organism evidence="3 4">
    <name type="scientific">Marinospirillum alkalitolerans</name>
    <dbReference type="NCBI Taxonomy" id="3123374"/>
    <lineage>
        <taxon>Bacteria</taxon>
        <taxon>Pseudomonadati</taxon>
        <taxon>Pseudomonadota</taxon>
        <taxon>Gammaproteobacteria</taxon>
        <taxon>Oceanospirillales</taxon>
        <taxon>Oceanospirillaceae</taxon>
        <taxon>Marinospirillum</taxon>
    </lineage>
</organism>
<keyword evidence="4" id="KW-1185">Reference proteome</keyword>
<proteinExistence type="predicted"/>
<accession>A0ABW8PUW0</accession>
<feature type="signal peptide" evidence="1">
    <location>
        <begin position="1"/>
        <end position="23"/>
    </location>
</feature>
<sequence length="115" mass="12993">MKKLNHLVGAFLLSFVMVGFAQAQAPATSEVHFQDQQLEQFVAVQPELAEIRQDYSQRLESLEDPAQAQALEQEAIQLMVEAVEEQGLDIELYNSIAMAVQSNPELRERIESMMN</sequence>
<name>A0ABW8PUW0_9GAMM</name>
<protein>
    <submittedName>
        <fullName evidence="3">DUF4168 domain-containing protein</fullName>
    </submittedName>
</protein>
<evidence type="ECO:0000259" key="2">
    <source>
        <dbReference type="Pfam" id="PF13767"/>
    </source>
</evidence>
<feature type="domain" description="DUF4168" evidence="2">
    <location>
        <begin position="35"/>
        <end position="110"/>
    </location>
</feature>
<evidence type="ECO:0000313" key="3">
    <source>
        <dbReference type="EMBL" id="MFK7160072.1"/>
    </source>
</evidence>
<dbReference type="Pfam" id="PF13767">
    <property type="entry name" value="DUF4168"/>
    <property type="match status" value="1"/>
</dbReference>
<keyword evidence="1" id="KW-0732">Signal</keyword>
<comment type="caution">
    <text evidence="3">The sequence shown here is derived from an EMBL/GenBank/DDBJ whole genome shotgun (WGS) entry which is preliminary data.</text>
</comment>
<evidence type="ECO:0000256" key="1">
    <source>
        <dbReference type="SAM" id="SignalP"/>
    </source>
</evidence>
<dbReference type="RefSeq" id="WP_405337200.1">
    <property type="nucleotide sequence ID" value="NZ_JBANFI010000002.1"/>
</dbReference>
<gene>
    <name evidence="3" type="ORF">V6U78_03365</name>
</gene>
<dbReference type="InterPro" id="IPR025433">
    <property type="entry name" value="DUF4168"/>
</dbReference>
<reference evidence="3 4" key="1">
    <citation type="submission" date="2024-02" db="EMBL/GenBank/DDBJ databases">
        <title>Marinospirillum sp. MEB 164 isolated from Lonar lake sediment.</title>
        <authorList>
            <person name="Joshi A."/>
            <person name="Thite S."/>
        </authorList>
    </citation>
    <scope>NUCLEOTIDE SEQUENCE [LARGE SCALE GENOMIC DNA]</scope>
    <source>
        <strain evidence="3 4">MEB164</strain>
    </source>
</reference>